<dbReference type="GO" id="GO:0016706">
    <property type="term" value="F:2-oxoglutarate-dependent dioxygenase activity"/>
    <property type="evidence" value="ECO:0007669"/>
    <property type="project" value="UniProtKB-ARBA"/>
</dbReference>
<protein>
    <submittedName>
        <fullName evidence="1">Phytanoyl-CoA dioxygenase family protein</fullName>
    </submittedName>
</protein>
<keyword evidence="1" id="KW-0560">Oxidoreductase</keyword>
<dbReference type="InterPro" id="IPR008775">
    <property type="entry name" value="Phytyl_CoA_dOase-like"/>
</dbReference>
<dbReference type="Gene3D" id="2.60.120.620">
    <property type="entry name" value="q2cbj1_9rhob like domain"/>
    <property type="match status" value="1"/>
</dbReference>
<dbReference type="PANTHER" id="PTHR20883:SF46">
    <property type="entry name" value="PHYTANOYL-COA HYDROXYLASE"/>
    <property type="match status" value="1"/>
</dbReference>
<accession>A0A7D5YAC3</accession>
<organism evidence="1">
    <name type="scientific">Micromonospora carbonacea</name>
    <dbReference type="NCBI Taxonomy" id="47853"/>
    <lineage>
        <taxon>Bacteria</taxon>
        <taxon>Bacillati</taxon>
        <taxon>Actinomycetota</taxon>
        <taxon>Actinomycetes</taxon>
        <taxon>Micromonosporales</taxon>
        <taxon>Micromonosporaceae</taxon>
        <taxon>Micromonospora</taxon>
    </lineage>
</organism>
<gene>
    <name evidence="1" type="primary">eveO3</name>
    <name evidence="1" type="ORF">HZU44_04120</name>
</gene>
<reference evidence="1" key="1">
    <citation type="submission" date="2020-08" db="EMBL/GenBank/DDBJ databases">
        <title>A bifunctional nitrone conjugated secondary metabolite targeting the ribosome.</title>
        <authorList>
            <person name="Limbrick E.M."/>
            <person name="Graf M."/>
            <person name="Derewacz D.K."/>
            <person name="Nguyen F."/>
            <person name="Spraggins J.M."/>
            <person name="Wieland M."/>
            <person name="Ynigez-Gutierrez A.E."/>
            <person name="Reisman B.J."/>
            <person name="Zinshteyn B."/>
            <person name="McCulloch K."/>
            <person name="Iverson T.M."/>
            <person name="Green R."/>
            <person name="Wilson D.N."/>
            <person name="Bachmann B.O."/>
        </authorList>
    </citation>
    <scope>NUCLEOTIDE SEQUENCE</scope>
    <source>
        <strain evidence="1">Africana</strain>
    </source>
</reference>
<keyword evidence="1" id="KW-0223">Dioxygenase</keyword>
<proteinExistence type="predicted"/>
<name>A0A7D5YAC3_9ACTN</name>
<dbReference type="GO" id="GO:0005506">
    <property type="term" value="F:iron ion binding"/>
    <property type="evidence" value="ECO:0007669"/>
    <property type="project" value="UniProtKB-ARBA"/>
</dbReference>
<dbReference type="Pfam" id="PF05721">
    <property type="entry name" value="PhyH"/>
    <property type="match status" value="1"/>
</dbReference>
<evidence type="ECO:0000313" key="1">
    <source>
        <dbReference type="EMBL" id="QLJ99340.1"/>
    </source>
</evidence>
<dbReference type="SUPFAM" id="SSF51197">
    <property type="entry name" value="Clavaminate synthase-like"/>
    <property type="match status" value="1"/>
</dbReference>
<sequence length="253" mass="28494">MAVGTVGAEVVDRRLEAYRRDGFVTLPQLADDAEVAWLRAAYDRLFADHASPDTGDYRDIAGRGDDAAPARLPQIVRPEKYLPELVETAHFARCRAIASAFLDIPEDELDFYGHAILKPPRYGAPTPWHQDEAYMDPRWSRRGLSIWTPLDEATVSSGCLQYLPGLHRGGVLPHHHINHDDRIEGLMTDEVDDTDSVACPLRPGEAVMHDFRAPHYAGPNETDQPRRAYVLVFMSQPVEVTDPEPRPWLHDRS</sequence>
<dbReference type="EMBL" id="CP058905">
    <property type="protein sequence ID" value="QLJ99340.1"/>
    <property type="molecule type" value="Genomic_DNA"/>
</dbReference>
<dbReference type="PANTHER" id="PTHR20883">
    <property type="entry name" value="PHYTANOYL-COA DIOXYGENASE DOMAIN CONTAINING 1"/>
    <property type="match status" value="1"/>
</dbReference>
<dbReference type="AlphaFoldDB" id="A0A7D5YAC3"/>